<proteinExistence type="inferred from homology"/>
<dbReference type="Gene3D" id="3.40.1190.20">
    <property type="match status" value="1"/>
</dbReference>
<feature type="binding site" evidence="12">
    <location>
        <position position="179"/>
    </location>
    <ligand>
        <name>ATP</name>
        <dbReference type="ChEBI" id="CHEBI:30616"/>
    </ligand>
</feature>
<feature type="binding site" evidence="12">
    <location>
        <position position="283"/>
    </location>
    <ligand>
        <name>K(+)</name>
        <dbReference type="ChEBI" id="CHEBI:29103"/>
    </ligand>
</feature>
<protein>
    <recommendedName>
        <fullName evidence="3 12">Ribokinase</fullName>
        <shortName evidence="12">RK</shortName>
        <ecNumber evidence="2 12">2.7.1.15</ecNumber>
    </recommendedName>
</protein>
<dbReference type="SUPFAM" id="SSF53613">
    <property type="entry name" value="Ribokinase-like"/>
    <property type="match status" value="1"/>
</dbReference>
<evidence type="ECO:0000256" key="8">
    <source>
        <dbReference type="ARBA" id="ARBA00022840"/>
    </source>
</evidence>
<keyword evidence="12" id="KW-0963">Cytoplasm</keyword>
<keyword evidence="8 12" id="KW-0067">ATP-binding</keyword>
<evidence type="ECO:0000313" key="15">
    <source>
        <dbReference type="Proteomes" id="UP000179047"/>
    </source>
</evidence>
<feature type="binding site" evidence="12">
    <location>
        <position position="242"/>
    </location>
    <ligand>
        <name>K(+)</name>
        <dbReference type="ChEBI" id="CHEBI:29103"/>
    </ligand>
</feature>
<feature type="binding site" evidence="12">
    <location>
        <position position="248"/>
    </location>
    <ligand>
        <name>substrate</name>
    </ligand>
</feature>
<dbReference type="GO" id="GO:0046872">
    <property type="term" value="F:metal ion binding"/>
    <property type="evidence" value="ECO:0007669"/>
    <property type="project" value="UniProtKB-KW"/>
</dbReference>
<feature type="binding site" evidence="12">
    <location>
        <position position="135"/>
    </location>
    <ligand>
        <name>substrate</name>
    </ligand>
</feature>
<evidence type="ECO:0000259" key="13">
    <source>
        <dbReference type="Pfam" id="PF00294"/>
    </source>
</evidence>
<evidence type="ECO:0000256" key="9">
    <source>
        <dbReference type="ARBA" id="ARBA00022842"/>
    </source>
</evidence>
<dbReference type="InterPro" id="IPR002173">
    <property type="entry name" value="Carboh/pur_kinase_PfkB_CS"/>
</dbReference>
<evidence type="ECO:0000256" key="7">
    <source>
        <dbReference type="ARBA" id="ARBA00022777"/>
    </source>
</evidence>
<dbReference type="AlphaFoldDB" id="A0A1F8GTX3"/>
<evidence type="ECO:0000256" key="5">
    <source>
        <dbReference type="ARBA" id="ARBA00022723"/>
    </source>
</evidence>
<evidence type="ECO:0000256" key="2">
    <source>
        <dbReference type="ARBA" id="ARBA00012035"/>
    </source>
</evidence>
<dbReference type="GO" id="GO:0005524">
    <property type="term" value="F:ATP binding"/>
    <property type="evidence" value="ECO:0007669"/>
    <property type="project" value="UniProtKB-UniRule"/>
</dbReference>
<feature type="binding site" evidence="12">
    <location>
        <position position="281"/>
    </location>
    <ligand>
        <name>K(+)</name>
        <dbReference type="ChEBI" id="CHEBI:29103"/>
    </ligand>
</feature>
<keyword evidence="7 12" id="KW-0418">Kinase</keyword>
<dbReference type="GO" id="GO:0005829">
    <property type="term" value="C:cytosol"/>
    <property type="evidence" value="ECO:0007669"/>
    <property type="project" value="TreeGrafter"/>
</dbReference>
<keyword evidence="9 12" id="KW-0460">Magnesium</keyword>
<dbReference type="PRINTS" id="PR00990">
    <property type="entry name" value="RIBOKINASE"/>
</dbReference>
<dbReference type="PROSITE" id="PS00584">
    <property type="entry name" value="PFKB_KINASES_2"/>
    <property type="match status" value="1"/>
</dbReference>
<evidence type="ECO:0000256" key="1">
    <source>
        <dbReference type="ARBA" id="ARBA00005380"/>
    </source>
</evidence>
<feature type="binding site" evidence="12">
    <location>
        <begin position="247"/>
        <end position="248"/>
    </location>
    <ligand>
        <name>ATP</name>
        <dbReference type="ChEBI" id="CHEBI:30616"/>
    </ligand>
</feature>
<evidence type="ECO:0000313" key="14">
    <source>
        <dbReference type="EMBL" id="OGN28086.1"/>
    </source>
</evidence>
<reference evidence="14 15" key="1">
    <citation type="journal article" date="2016" name="Nat. Commun.">
        <title>Thousands of microbial genomes shed light on interconnected biogeochemical processes in an aquifer system.</title>
        <authorList>
            <person name="Anantharaman K."/>
            <person name="Brown C.T."/>
            <person name="Hug L.A."/>
            <person name="Sharon I."/>
            <person name="Castelle C.J."/>
            <person name="Probst A.J."/>
            <person name="Thomas B.C."/>
            <person name="Singh A."/>
            <person name="Wilkins M.J."/>
            <person name="Karaoz U."/>
            <person name="Brodie E.L."/>
            <person name="Williams K.H."/>
            <person name="Hubbard S.S."/>
            <person name="Banfield J.F."/>
        </authorList>
    </citation>
    <scope>NUCLEOTIDE SEQUENCE [LARGE SCALE GENOMIC DNA]</scope>
</reference>
<comment type="activity regulation">
    <text evidence="12">Activated by a monovalent cation that binds near, but not in, the active site. The most likely occupant of the site in vivo is potassium. Ion binding induces a conformational change that may alter substrate affinity.</text>
</comment>
<name>A0A1F8GTX3_9BACT</name>
<feature type="binding site" evidence="12">
    <location>
        <begin position="216"/>
        <end position="221"/>
    </location>
    <ligand>
        <name>ATP</name>
        <dbReference type="ChEBI" id="CHEBI:30616"/>
    </ligand>
</feature>
<dbReference type="GO" id="GO:0019303">
    <property type="term" value="P:D-ribose catabolic process"/>
    <property type="evidence" value="ECO:0007669"/>
    <property type="project" value="UniProtKB-UniRule"/>
</dbReference>
<feature type="binding site" evidence="12">
    <location>
        <position position="278"/>
    </location>
    <ligand>
        <name>K(+)</name>
        <dbReference type="ChEBI" id="CHEBI:29103"/>
    </ligand>
</feature>
<dbReference type="GO" id="GO:0004747">
    <property type="term" value="F:ribokinase activity"/>
    <property type="evidence" value="ECO:0007669"/>
    <property type="project" value="UniProtKB-UniRule"/>
</dbReference>
<dbReference type="PANTHER" id="PTHR10584">
    <property type="entry name" value="SUGAR KINASE"/>
    <property type="match status" value="1"/>
</dbReference>
<gene>
    <name evidence="12" type="primary">rbsK</name>
    <name evidence="14" type="ORF">A3A33_04070</name>
</gene>
<dbReference type="InterPro" id="IPR011877">
    <property type="entry name" value="Ribokinase"/>
</dbReference>
<feature type="active site" description="Proton acceptor" evidence="12">
    <location>
        <position position="248"/>
    </location>
</feature>
<keyword evidence="4 12" id="KW-0808">Transferase</keyword>
<evidence type="ECO:0000256" key="12">
    <source>
        <dbReference type="HAMAP-Rule" id="MF_01987"/>
    </source>
</evidence>
<keyword evidence="10 12" id="KW-0630">Potassium</keyword>
<dbReference type="InterPro" id="IPR002139">
    <property type="entry name" value="Ribo/fructo_kinase"/>
</dbReference>
<feature type="binding site" evidence="12">
    <location>
        <position position="287"/>
    </location>
    <ligand>
        <name>K(+)</name>
        <dbReference type="ChEBI" id="CHEBI:29103"/>
    </ligand>
</feature>
<comment type="similarity">
    <text evidence="12">Belongs to the carbohydrate kinase PfkB family. Ribokinase subfamily.</text>
</comment>
<dbReference type="UniPathway" id="UPA00916">
    <property type="reaction ID" value="UER00889"/>
</dbReference>
<accession>A0A1F8GTX3</accession>
<dbReference type="CDD" id="cd01174">
    <property type="entry name" value="ribokinase"/>
    <property type="match status" value="1"/>
</dbReference>
<keyword evidence="5 12" id="KW-0479">Metal-binding</keyword>
<comment type="caution">
    <text evidence="12">Lacks conserved residue(s) required for the propagation of feature annotation.</text>
</comment>
<feature type="domain" description="Carbohydrate kinase PfkB" evidence="13">
    <location>
        <begin position="2"/>
        <end position="290"/>
    </location>
</feature>
<evidence type="ECO:0000256" key="11">
    <source>
        <dbReference type="ARBA" id="ARBA00023277"/>
    </source>
</evidence>
<sequence>MITIIGSINMDIVARVREHPHNGETVVARSVDYIPGGKASNQAVAAARLGGTVTFVSKVGNDAFGRQLVDFLGTEGLTAKISHSKNKPSGIAIILVDPQGNNTIIVSSGADAELTVDDVASCNLKKGDIVVATLESPQVPAIYLFEKAEQNGGTTILNAAPAVPVDDQLLSLADYLVVNESELAIYAKLPVTSVEAEVIGRIKKIRQSEQQIVIATLGEHGSIALRGDDVIRVPAHRVKAVDTTGAGDCFVGALAVALSENKSLHDALAFATSAAAISVQRPGASSSMPKREEIEK</sequence>
<comment type="caution">
    <text evidence="14">The sequence shown here is derived from an EMBL/GenBank/DDBJ whole genome shotgun (WGS) entry which is preliminary data.</text>
</comment>
<comment type="pathway">
    <text evidence="12">Carbohydrate metabolism; D-ribose degradation; D-ribose 5-phosphate from beta-D-ribopyranose: step 2/2.</text>
</comment>
<comment type="function">
    <text evidence="12">Catalyzes the phosphorylation of ribose at O-5 in a reaction requiring ATP and magnesium. The resulting D-ribose-5-phosphate can then be used either for sythesis of nucleotides, histidine, and tryptophan, or as a component of the pentose phosphate pathway.</text>
</comment>
<feature type="binding site" evidence="12">
    <location>
        <position position="244"/>
    </location>
    <ligand>
        <name>K(+)</name>
        <dbReference type="ChEBI" id="CHEBI:29103"/>
    </ligand>
</feature>
<comment type="catalytic activity">
    <reaction evidence="12">
        <text>D-ribose + ATP = D-ribose 5-phosphate + ADP + H(+)</text>
        <dbReference type="Rhea" id="RHEA:13697"/>
        <dbReference type="ChEBI" id="CHEBI:15378"/>
        <dbReference type="ChEBI" id="CHEBI:30616"/>
        <dbReference type="ChEBI" id="CHEBI:47013"/>
        <dbReference type="ChEBI" id="CHEBI:78346"/>
        <dbReference type="ChEBI" id="CHEBI:456216"/>
        <dbReference type="EC" id="2.7.1.15"/>
    </reaction>
</comment>
<dbReference type="Proteomes" id="UP000179047">
    <property type="component" value="Unassembled WGS sequence"/>
</dbReference>
<dbReference type="PANTHER" id="PTHR10584:SF166">
    <property type="entry name" value="RIBOKINASE"/>
    <property type="match status" value="1"/>
</dbReference>
<evidence type="ECO:0000256" key="6">
    <source>
        <dbReference type="ARBA" id="ARBA00022741"/>
    </source>
</evidence>
<dbReference type="Pfam" id="PF00294">
    <property type="entry name" value="PfkB"/>
    <property type="match status" value="1"/>
</dbReference>
<keyword evidence="11 12" id="KW-0119">Carbohydrate metabolism</keyword>
<dbReference type="InterPro" id="IPR029056">
    <property type="entry name" value="Ribokinase-like"/>
</dbReference>
<dbReference type="InterPro" id="IPR011611">
    <property type="entry name" value="PfkB_dom"/>
</dbReference>
<organism evidence="14 15">
    <name type="scientific">Candidatus Yanofskybacteria bacterium RIFCSPLOWO2_01_FULL_49_25</name>
    <dbReference type="NCBI Taxonomy" id="1802701"/>
    <lineage>
        <taxon>Bacteria</taxon>
        <taxon>Candidatus Yanofskyibacteriota</taxon>
    </lineage>
</organism>
<feature type="binding site" evidence="12">
    <location>
        <begin position="9"/>
        <end position="11"/>
    </location>
    <ligand>
        <name>substrate</name>
    </ligand>
</feature>
<evidence type="ECO:0000256" key="3">
    <source>
        <dbReference type="ARBA" id="ARBA00016943"/>
    </source>
</evidence>
<evidence type="ECO:0000256" key="10">
    <source>
        <dbReference type="ARBA" id="ARBA00022958"/>
    </source>
</evidence>
<dbReference type="HAMAP" id="MF_01987">
    <property type="entry name" value="Ribokinase"/>
    <property type="match status" value="1"/>
</dbReference>
<evidence type="ECO:0000256" key="4">
    <source>
        <dbReference type="ARBA" id="ARBA00022679"/>
    </source>
</evidence>
<comment type="subcellular location">
    <subcellularLocation>
        <location evidence="12">Cytoplasm</location>
    </subcellularLocation>
</comment>
<comment type="cofactor">
    <cofactor evidence="12">
        <name>Mg(2+)</name>
        <dbReference type="ChEBI" id="CHEBI:18420"/>
    </cofactor>
    <text evidence="12">Requires a divalent cation, most likely magnesium in vivo, as an electrophilic catalyst to aid phosphoryl group transfer. It is the chelate of the metal and the nucleotide that is the actual substrate.</text>
</comment>
<comment type="similarity">
    <text evidence="1">Belongs to the carbohydrate kinase pfkB family.</text>
</comment>
<feature type="binding site" evidence="12">
    <location>
        <begin position="37"/>
        <end position="41"/>
    </location>
    <ligand>
        <name>substrate</name>
    </ligand>
</feature>
<comment type="subunit">
    <text evidence="12">Homodimer.</text>
</comment>
<dbReference type="EC" id="2.7.1.15" evidence="2 12"/>
<dbReference type="EMBL" id="MGKP01000024">
    <property type="protein sequence ID" value="OGN28086.1"/>
    <property type="molecule type" value="Genomic_DNA"/>
</dbReference>
<keyword evidence="6 12" id="KW-0547">Nucleotide-binding</keyword>
<dbReference type="STRING" id="1802701.A3A33_04070"/>